<dbReference type="AlphaFoldDB" id="A0A498QLU7"/>
<evidence type="ECO:0000313" key="3">
    <source>
        <dbReference type="Proteomes" id="UP000268285"/>
    </source>
</evidence>
<evidence type="ECO:0000313" key="2">
    <source>
        <dbReference type="EMBL" id="VBA46896.1"/>
    </source>
</evidence>
<dbReference type="PANTHER" id="PTHR43777:SF1">
    <property type="entry name" value="MOLYBDENUM COFACTOR CYTIDYLYLTRANSFERASE"/>
    <property type="match status" value="1"/>
</dbReference>
<gene>
    <name evidence="2" type="primary">nboR_1</name>
    <name evidence="2" type="ORF">LAUMK142_00516</name>
</gene>
<sequence>MAALLGGGCADVILVLGAAQVAAPRGVTAITAADWQLGVSASVRAGLAQADRMQADFAVVHVVDTPDVGASVVRRVLTRALSSRGGLARACFGERPGHPVVIARSHWPAVLAAMSGDQGAAAYLRIAPDVELVDCSDLATGVDIDEPSAG</sequence>
<dbReference type="EMBL" id="UPHU01000001">
    <property type="protein sequence ID" value="VBA46896.1"/>
    <property type="molecule type" value="Genomic_DNA"/>
</dbReference>
<reference evidence="2 3" key="1">
    <citation type="submission" date="2018-09" db="EMBL/GenBank/DDBJ databases">
        <authorList>
            <person name="Tagini F."/>
        </authorList>
    </citation>
    <scope>NUCLEOTIDE SEQUENCE [LARGE SCALE GENOMIC DNA]</scope>
    <source>
        <strain evidence="2 3">MK142</strain>
    </source>
</reference>
<accession>A0A498QLU7</accession>
<protein>
    <submittedName>
        <fullName evidence="2">Nicotine blue oxidoreductase</fullName>
        <ecNumber evidence="2">1.1.1.328</ecNumber>
    </submittedName>
</protein>
<evidence type="ECO:0000259" key="1">
    <source>
        <dbReference type="Pfam" id="PF12804"/>
    </source>
</evidence>
<dbReference type="EC" id="1.1.1.328" evidence="2"/>
<dbReference type="GO" id="GO:0016491">
    <property type="term" value="F:oxidoreductase activity"/>
    <property type="evidence" value="ECO:0007669"/>
    <property type="project" value="UniProtKB-KW"/>
</dbReference>
<dbReference type="Gene3D" id="3.90.550.10">
    <property type="entry name" value="Spore Coat Polysaccharide Biosynthesis Protein SpsA, Chain A"/>
    <property type="match status" value="1"/>
</dbReference>
<name>A0A498QLU7_9MYCO</name>
<organism evidence="2 3">
    <name type="scientific">Mycobacterium pseudokansasii</name>
    <dbReference type="NCBI Taxonomy" id="2341080"/>
    <lineage>
        <taxon>Bacteria</taxon>
        <taxon>Bacillati</taxon>
        <taxon>Actinomycetota</taxon>
        <taxon>Actinomycetes</taxon>
        <taxon>Mycobacteriales</taxon>
        <taxon>Mycobacteriaceae</taxon>
        <taxon>Mycobacterium</taxon>
    </lineage>
</organism>
<dbReference type="InterPro" id="IPR029044">
    <property type="entry name" value="Nucleotide-diphossugar_trans"/>
</dbReference>
<dbReference type="PANTHER" id="PTHR43777">
    <property type="entry name" value="MOLYBDENUM COFACTOR CYTIDYLYLTRANSFERASE"/>
    <property type="match status" value="1"/>
</dbReference>
<dbReference type="GO" id="GO:0016779">
    <property type="term" value="F:nucleotidyltransferase activity"/>
    <property type="evidence" value="ECO:0007669"/>
    <property type="project" value="UniProtKB-ARBA"/>
</dbReference>
<dbReference type="Proteomes" id="UP000268285">
    <property type="component" value="Unassembled WGS sequence"/>
</dbReference>
<dbReference type="SUPFAM" id="SSF53448">
    <property type="entry name" value="Nucleotide-diphospho-sugar transferases"/>
    <property type="match status" value="1"/>
</dbReference>
<dbReference type="Pfam" id="PF12804">
    <property type="entry name" value="NTP_transf_3"/>
    <property type="match status" value="1"/>
</dbReference>
<keyword evidence="2" id="KW-0560">Oxidoreductase</keyword>
<dbReference type="InterPro" id="IPR025877">
    <property type="entry name" value="MobA-like_NTP_Trfase"/>
</dbReference>
<feature type="domain" description="MobA-like NTP transferase" evidence="1">
    <location>
        <begin position="3"/>
        <end position="125"/>
    </location>
</feature>
<proteinExistence type="predicted"/>
<keyword evidence="3" id="KW-1185">Reference proteome</keyword>